<dbReference type="GO" id="GO:0051123">
    <property type="term" value="P:RNA polymerase II preinitiation complex assembly"/>
    <property type="evidence" value="ECO:0007669"/>
    <property type="project" value="TreeGrafter"/>
</dbReference>
<dbReference type="GO" id="GO:0017025">
    <property type="term" value="F:TBP-class protein binding"/>
    <property type="evidence" value="ECO:0007669"/>
    <property type="project" value="TreeGrafter"/>
</dbReference>
<feature type="compositionally biased region" description="Polar residues" evidence="8">
    <location>
        <begin position="231"/>
        <end position="241"/>
    </location>
</feature>
<feature type="compositionally biased region" description="Low complexity" evidence="8">
    <location>
        <begin position="9"/>
        <end position="61"/>
    </location>
</feature>
<dbReference type="GO" id="GO:0005669">
    <property type="term" value="C:transcription factor TFIID complex"/>
    <property type="evidence" value="ECO:0007669"/>
    <property type="project" value="InterPro"/>
</dbReference>
<dbReference type="GO" id="GO:0000124">
    <property type="term" value="C:SAGA complex"/>
    <property type="evidence" value="ECO:0007669"/>
    <property type="project" value="InterPro"/>
</dbReference>
<dbReference type="AlphaFoldDB" id="A0A9P8QCR3"/>
<dbReference type="Proteomes" id="UP000774326">
    <property type="component" value="Unassembled WGS sequence"/>
</dbReference>
<dbReference type="EMBL" id="JAEUBG010000872">
    <property type="protein sequence ID" value="KAH3687300.1"/>
    <property type="molecule type" value="Genomic_DNA"/>
</dbReference>
<dbReference type="Pfam" id="PF03847">
    <property type="entry name" value="TFIID_20kDa"/>
    <property type="match status" value="1"/>
</dbReference>
<dbReference type="GO" id="GO:0046982">
    <property type="term" value="F:protein heterodimerization activity"/>
    <property type="evidence" value="ECO:0007669"/>
    <property type="project" value="InterPro"/>
</dbReference>
<dbReference type="Gene3D" id="1.10.20.10">
    <property type="entry name" value="Histone, subunit A"/>
    <property type="match status" value="1"/>
</dbReference>
<feature type="compositionally biased region" description="Low complexity" evidence="8">
    <location>
        <begin position="140"/>
        <end position="205"/>
    </location>
</feature>
<dbReference type="SUPFAM" id="SSF47113">
    <property type="entry name" value="Histone-fold"/>
    <property type="match status" value="1"/>
</dbReference>
<evidence type="ECO:0000313" key="11">
    <source>
        <dbReference type="Proteomes" id="UP000774326"/>
    </source>
</evidence>
<feature type="region of interest" description="Disordered" evidence="8">
    <location>
        <begin position="537"/>
        <end position="557"/>
    </location>
</feature>
<feature type="compositionally biased region" description="Polar residues" evidence="8">
    <location>
        <begin position="206"/>
        <end position="215"/>
    </location>
</feature>
<name>A0A9P8QCR3_WICPI</name>
<dbReference type="CDD" id="cd07981">
    <property type="entry name" value="HFD_TAF12"/>
    <property type="match status" value="1"/>
</dbReference>
<comment type="subcellular location">
    <subcellularLocation>
        <location evidence="1">Nucleus</location>
    </subcellularLocation>
</comment>
<feature type="compositionally biased region" description="Low complexity" evidence="8">
    <location>
        <begin position="328"/>
        <end position="392"/>
    </location>
</feature>
<keyword evidence="11" id="KW-1185">Reference proteome</keyword>
<evidence type="ECO:0000313" key="10">
    <source>
        <dbReference type="EMBL" id="KAH3687300.1"/>
    </source>
</evidence>
<evidence type="ECO:0000256" key="3">
    <source>
        <dbReference type="ARBA" id="ARBA00023015"/>
    </source>
</evidence>
<organism evidence="10 11">
    <name type="scientific">Wickerhamomyces pijperi</name>
    <name type="common">Yeast</name>
    <name type="synonym">Pichia pijperi</name>
    <dbReference type="NCBI Taxonomy" id="599730"/>
    <lineage>
        <taxon>Eukaryota</taxon>
        <taxon>Fungi</taxon>
        <taxon>Dikarya</taxon>
        <taxon>Ascomycota</taxon>
        <taxon>Saccharomycotina</taxon>
        <taxon>Saccharomycetes</taxon>
        <taxon>Phaffomycetales</taxon>
        <taxon>Wickerhamomycetaceae</taxon>
        <taxon>Wickerhamomyces</taxon>
    </lineage>
</organism>
<reference evidence="10" key="1">
    <citation type="journal article" date="2021" name="Open Biol.">
        <title>Shared evolutionary footprints suggest mitochondrial oxidative damage underlies multiple complex I losses in fungi.</title>
        <authorList>
            <person name="Schikora-Tamarit M.A."/>
            <person name="Marcet-Houben M."/>
            <person name="Nosek J."/>
            <person name="Gabaldon T."/>
        </authorList>
    </citation>
    <scope>NUCLEOTIDE SEQUENCE</scope>
    <source>
        <strain evidence="10">CBS2887</strain>
    </source>
</reference>
<dbReference type="GO" id="GO:0003677">
    <property type="term" value="F:DNA binding"/>
    <property type="evidence" value="ECO:0007669"/>
    <property type="project" value="TreeGrafter"/>
</dbReference>
<dbReference type="FunFam" id="1.10.20.10:FF:000011">
    <property type="entry name" value="Transcription initiation factor TFIID subunit 12"/>
    <property type="match status" value="1"/>
</dbReference>
<evidence type="ECO:0000256" key="6">
    <source>
        <dbReference type="ARBA" id="ARBA00075089"/>
    </source>
</evidence>
<keyword evidence="5" id="KW-0539">Nucleus</keyword>
<evidence type="ECO:0000259" key="9">
    <source>
        <dbReference type="Pfam" id="PF03847"/>
    </source>
</evidence>
<feature type="compositionally biased region" description="Polar residues" evidence="8">
    <location>
        <begin position="124"/>
        <end position="139"/>
    </location>
</feature>
<accession>A0A9P8QCR3</accession>
<comment type="caution">
    <text evidence="10">The sequence shown here is derived from an EMBL/GenBank/DDBJ whole genome shotgun (WGS) entry which is preliminary data.</text>
</comment>
<evidence type="ECO:0000256" key="2">
    <source>
        <dbReference type="ARBA" id="ARBA00007530"/>
    </source>
</evidence>
<dbReference type="InterPro" id="IPR003228">
    <property type="entry name" value="TFIID_TAF12_dom"/>
</dbReference>
<feature type="region of interest" description="Disordered" evidence="8">
    <location>
        <begin position="124"/>
        <end position="241"/>
    </location>
</feature>
<evidence type="ECO:0000256" key="4">
    <source>
        <dbReference type="ARBA" id="ARBA00023163"/>
    </source>
</evidence>
<feature type="compositionally biased region" description="Polar residues" evidence="8">
    <location>
        <begin position="446"/>
        <end position="460"/>
    </location>
</feature>
<feature type="compositionally biased region" description="Low complexity" evidence="8">
    <location>
        <begin position="537"/>
        <end position="553"/>
    </location>
</feature>
<comment type="similarity">
    <text evidence="2">Belongs to the TAF12 family.</text>
</comment>
<evidence type="ECO:0000256" key="8">
    <source>
        <dbReference type="SAM" id="MobiDB-lite"/>
    </source>
</evidence>
<feature type="compositionally biased region" description="Polar residues" evidence="8">
    <location>
        <begin position="62"/>
        <end position="72"/>
    </location>
</feature>
<proteinExistence type="inferred from homology"/>
<feature type="domain" description="Transcription initiation factor TFIID subunit 12" evidence="9">
    <location>
        <begin position="584"/>
        <end position="655"/>
    </location>
</feature>
<feature type="region of interest" description="Disordered" evidence="8">
    <location>
        <begin position="1"/>
        <end position="72"/>
    </location>
</feature>
<dbReference type="PANTHER" id="PTHR12264">
    <property type="entry name" value="TRANSCRIPTION INITIATION FACTOR TFIID SUBUNIT 12"/>
    <property type="match status" value="1"/>
</dbReference>
<dbReference type="InterPro" id="IPR037794">
    <property type="entry name" value="TAF12"/>
</dbReference>
<keyword evidence="4" id="KW-0804">Transcription</keyword>
<dbReference type="InterPro" id="IPR009072">
    <property type="entry name" value="Histone-fold"/>
</dbReference>
<reference evidence="10" key="2">
    <citation type="submission" date="2021-01" db="EMBL/GenBank/DDBJ databases">
        <authorList>
            <person name="Schikora-Tamarit M.A."/>
        </authorList>
    </citation>
    <scope>NUCLEOTIDE SEQUENCE</scope>
    <source>
        <strain evidence="10">CBS2887</strain>
    </source>
</reference>
<feature type="compositionally biased region" description="Low complexity" evidence="8">
    <location>
        <begin position="461"/>
        <end position="477"/>
    </location>
</feature>
<sequence>MSQQPKANGQSQTPSQSPGPAPAAATATASAGAAVPAQSQTPTPGPQQQQQRQMGAHQQRSASQNGTQLDLSQLQPAQVQILLNQMNNCQKEAQRLGDTPAGKEQFFKYQRIKMLLQQYHQIKQSQAGGSASPNLQANRQLTPQQQQQQQQKSQSPQLQQQQKTQMQLQQAKMQQAQQVQPGQAAQDQQTPQRNVQIQPNQQQANLMRNQTSSPSPGVAPNKPVGGGPASNAGTPQSSQTPKLTALQQYRQLQGVLPEFVKRLEKIEISKKSGNLPPDQLAKLIEQENTVRTRYNSYKKVMNTLEQQLKEQHNNRGSPQITPAGTPFQQPSSQSQGSQQYPQVQQPQAQQQQQQQQIQNQMQQNSIQMQNQSRPPSAQQGAQPQAQVQAQRAMMYQKQMAAKGNNGNNLPQNQIPPQQQLTPQQTPQQSQQQLTPAQRKQQQQQQSRTGTPQIPDQNNQSQTQVPAPAPATQTPGVVNNRGSAGAKSQSPSTPITNVNAAARPTSNNMANGGPISTSNTTVFKSSIPSAAVSQTVTAKPSVPVAPPASNASLSGGSAISAPSLTTPALLKLPPYEMQGDRVLAKRKLSELVKTVGADEGDGETVIDGDVEELLLDLADEFVTNVTSFACRLAKHRKSENLQSKDVQLHLEKNYNIRIPGYASDDIRSVRKWVSNGQHATRVQGIEISKSVEQNK</sequence>
<keyword evidence="3" id="KW-0805">Transcription regulation</keyword>
<evidence type="ECO:0000256" key="7">
    <source>
        <dbReference type="ARBA" id="ARBA00093657"/>
    </source>
</evidence>
<dbReference type="OrthoDB" id="2193432at2759"/>
<evidence type="ECO:0000256" key="1">
    <source>
        <dbReference type="ARBA" id="ARBA00004123"/>
    </source>
</evidence>
<feature type="compositionally biased region" description="Low complexity" evidence="8">
    <location>
        <begin position="407"/>
        <end position="445"/>
    </location>
</feature>
<gene>
    <name evidence="10" type="ORF">WICPIJ_001723</name>
</gene>
<protein>
    <recommendedName>
        <fullName evidence="6">TBP-associated factor 12</fullName>
    </recommendedName>
    <alternativeName>
        <fullName evidence="7">Transcription initiation factor TFIID subunit 12</fullName>
    </alternativeName>
</protein>
<evidence type="ECO:0000256" key="5">
    <source>
        <dbReference type="ARBA" id="ARBA00023242"/>
    </source>
</evidence>
<feature type="region of interest" description="Disordered" evidence="8">
    <location>
        <begin position="310"/>
        <end position="516"/>
    </location>
</feature>
<dbReference type="PANTHER" id="PTHR12264:SF21">
    <property type="entry name" value="TRANSCRIPTION INITIATION FACTOR TFIID SUBUNIT 12"/>
    <property type="match status" value="1"/>
</dbReference>
<feature type="compositionally biased region" description="Polar residues" evidence="8">
    <location>
        <begin position="479"/>
        <end position="516"/>
    </location>
</feature>